<keyword evidence="3 6" id="KW-1133">Transmembrane helix</keyword>
<dbReference type="AlphaFoldDB" id="A0A210R4P5"/>
<dbReference type="PANTHER" id="PTHR31395">
    <property type="entry name" value="SHISA"/>
    <property type="match status" value="1"/>
</dbReference>
<sequence length="346" mass="38404">MVFMQCTTLFLTFAVFFNAVLVESYDTVPITGSRVCKMYNRGRLLRETLTFTWKGLKLSSGCRLDFRDSQHNLVCVDIDAKLSCSSAPLTVIQNIHLESIMHYLDCKIGTQRLCSKSRLIVIFKPSLYSNYKNHVTLKFYPADENGQEFQVVPLYPEFNNNDVDYTVEQTETIHDTAMSVTVTIGIIVALIVGGIIVVTLIICCCCCRGRRSQGHVYRSTPVTTTTTTVITQQRNQPPQYPAQAPGGYPGYQTTSPAPCAPAAQMAPPHQGTSPGYPPQNMAHGYPLQNQGSKLEPSAPPPPPAPYMQDMPYYPPPQDQSYPPPPNQPYPPQPYGGMVQPPPYSEK</sequence>
<feature type="transmembrane region" description="Helical" evidence="6">
    <location>
        <begin position="182"/>
        <end position="207"/>
    </location>
</feature>
<feature type="compositionally biased region" description="Pro residues" evidence="5">
    <location>
        <begin position="312"/>
        <end position="346"/>
    </location>
</feature>
<gene>
    <name evidence="8" type="ORF">KP79_PYT11664</name>
</gene>
<comment type="subcellular location">
    <subcellularLocation>
        <location evidence="1">Membrane</location>
    </subcellularLocation>
</comment>
<organism evidence="8 9">
    <name type="scientific">Mizuhopecten yessoensis</name>
    <name type="common">Japanese scallop</name>
    <name type="synonym">Patinopecten yessoensis</name>
    <dbReference type="NCBI Taxonomy" id="6573"/>
    <lineage>
        <taxon>Eukaryota</taxon>
        <taxon>Metazoa</taxon>
        <taxon>Spiralia</taxon>
        <taxon>Lophotrochozoa</taxon>
        <taxon>Mollusca</taxon>
        <taxon>Bivalvia</taxon>
        <taxon>Autobranchia</taxon>
        <taxon>Pteriomorphia</taxon>
        <taxon>Pectinida</taxon>
        <taxon>Pectinoidea</taxon>
        <taxon>Pectinidae</taxon>
        <taxon>Mizuhopecten</taxon>
    </lineage>
</organism>
<reference evidence="8 9" key="1">
    <citation type="journal article" date="2017" name="Nat. Ecol. Evol.">
        <title>Scallop genome provides insights into evolution of bilaterian karyotype and development.</title>
        <authorList>
            <person name="Wang S."/>
            <person name="Zhang J."/>
            <person name="Jiao W."/>
            <person name="Li J."/>
            <person name="Xun X."/>
            <person name="Sun Y."/>
            <person name="Guo X."/>
            <person name="Huan P."/>
            <person name="Dong B."/>
            <person name="Zhang L."/>
            <person name="Hu X."/>
            <person name="Sun X."/>
            <person name="Wang J."/>
            <person name="Zhao C."/>
            <person name="Wang Y."/>
            <person name="Wang D."/>
            <person name="Huang X."/>
            <person name="Wang R."/>
            <person name="Lv J."/>
            <person name="Li Y."/>
            <person name="Zhang Z."/>
            <person name="Liu B."/>
            <person name="Lu W."/>
            <person name="Hui Y."/>
            <person name="Liang J."/>
            <person name="Zhou Z."/>
            <person name="Hou R."/>
            <person name="Li X."/>
            <person name="Liu Y."/>
            <person name="Li H."/>
            <person name="Ning X."/>
            <person name="Lin Y."/>
            <person name="Zhao L."/>
            <person name="Xing Q."/>
            <person name="Dou J."/>
            <person name="Li Y."/>
            <person name="Mao J."/>
            <person name="Guo H."/>
            <person name="Dou H."/>
            <person name="Li T."/>
            <person name="Mu C."/>
            <person name="Jiang W."/>
            <person name="Fu Q."/>
            <person name="Fu X."/>
            <person name="Miao Y."/>
            <person name="Liu J."/>
            <person name="Yu Q."/>
            <person name="Li R."/>
            <person name="Liao H."/>
            <person name="Li X."/>
            <person name="Kong Y."/>
            <person name="Jiang Z."/>
            <person name="Chourrout D."/>
            <person name="Li R."/>
            <person name="Bao Z."/>
        </authorList>
    </citation>
    <scope>NUCLEOTIDE SEQUENCE [LARGE SCALE GENOMIC DNA]</scope>
    <source>
        <strain evidence="8 9">PY_sf001</strain>
    </source>
</reference>
<evidence type="ECO:0000313" key="9">
    <source>
        <dbReference type="Proteomes" id="UP000242188"/>
    </source>
</evidence>
<keyword evidence="9" id="KW-1185">Reference proteome</keyword>
<accession>A0A210R4P5</accession>
<feature type="region of interest" description="Disordered" evidence="5">
    <location>
        <begin position="230"/>
        <end position="346"/>
    </location>
</feature>
<keyword evidence="4 6" id="KW-0472">Membrane</keyword>
<evidence type="ECO:0000256" key="1">
    <source>
        <dbReference type="ARBA" id="ARBA00004370"/>
    </source>
</evidence>
<evidence type="ECO:0000256" key="6">
    <source>
        <dbReference type="SAM" id="Phobius"/>
    </source>
</evidence>
<dbReference type="GO" id="GO:0016020">
    <property type="term" value="C:membrane"/>
    <property type="evidence" value="ECO:0007669"/>
    <property type="project" value="UniProtKB-SubCell"/>
</dbReference>
<comment type="caution">
    <text evidence="8">The sequence shown here is derived from an EMBL/GenBank/DDBJ whole genome shotgun (WGS) entry which is preliminary data.</text>
</comment>
<evidence type="ECO:0000256" key="7">
    <source>
        <dbReference type="SAM" id="SignalP"/>
    </source>
</evidence>
<evidence type="ECO:0000256" key="3">
    <source>
        <dbReference type="ARBA" id="ARBA00022989"/>
    </source>
</evidence>
<proteinExistence type="predicted"/>
<evidence type="ECO:0000256" key="5">
    <source>
        <dbReference type="SAM" id="MobiDB-lite"/>
    </source>
</evidence>
<evidence type="ECO:0000256" key="2">
    <source>
        <dbReference type="ARBA" id="ARBA00022692"/>
    </source>
</evidence>
<keyword evidence="7" id="KW-0732">Signal</keyword>
<feature type="signal peptide" evidence="7">
    <location>
        <begin position="1"/>
        <end position="24"/>
    </location>
</feature>
<name>A0A210R4P5_MIZYE</name>
<dbReference type="InterPro" id="IPR026910">
    <property type="entry name" value="Shisa"/>
</dbReference>
<dbReference type="PANTHER" id="PTHR31395:SF23">
    <property type="entry name" value="GEO05642P1"/>
    <property type="match status" value="1"/>
</dbReference>
<feature type="chain" id="PRO_5012239435" evidence="7">
    <location>
        <begin position="25"/>
        <end position="346"/>
    </location>
</feature>
<feature type="compositionally biased region" description="Low complexity" evidence="5">
    <location>
        <begin position="241"/>
        <end position="268"/>
    </location>
</feature>
<dbReference type="EMBL" id="NEDP02000459">
    <property type="protein sequence ID" value="OWF55884.1"/>
    <property type="molecule type" value="Genomic_DNA"/>
</dbReference>
<evidence type="ECO:0000313" key="8">
    <source>
        <dbReference type="EMBL" id="OWF55884.1"/>
    </source>
</evidence>
<evidence type="ECO:0000256" key="4">
    <source>
        <dbReference type="ARBA" id="ARBA00023136"/>
    </source>
</evidence>
<keyword evidence="2 6" id="KW-0812">Transmembrane</keyword>
<protein>
    <submittedName>
        <fullName evidence="8">Uncharacterized protein</fullName>
    </submittedName>
</protein>
<dbReference type="STRING" id="6573.A0A210R4P5"/>
<dbReference type="Proteomes" id="UP000242188">
    <property type="component" value="Unassembled WGS sequence"/>
</dbReference>